<dbReference type="Proteomes" id="UP001209654">
    <property type="component" value="Unassembled WGS sequence"/>
</dbReference>
<dbReference type="Gene3D" id="3.30.479.30">
    <property type="entry name" value="Band 7 domain"/>
    <property type="match status" value="1"/>
</dbReference>
<dbReference type="CDD" id="cd03399">
    <property type="entry name" value="SPFH_flotillin"/>
    <property type="match status" value="1"/>
</dbReference>
<evidence type="ECO:0000256" key="1">
    <source>
        <dbReference type="ARBA" id="ARBA00004370"/>
    </source>
</evidence>
<dbReference type="RefSeq" id="WP_264796681.1">
    <property type="nucleotide sequence ID" value="NZ_BRVS01000019.1"/>
</dbReference>
<sequence length="454" mass="48291">MELGYLAAIVVIVLVVLVGIMRAYRVAGPSEALIITGRGGQEDQKVVSGGRVIVYPFVQRAYSMSLASRQIRVDIEGISKNGIQLQLTGVAQVKVGGDDISIRRAAQRFLNQQDQIDHYTQEILAGSLRAVVGTLTVEQIIQDRASFAASVSEEAEHSMNNQGLVIDTFQISSVDDQGDYITNMGRPQAAEVAKLAAIAEAQATREAAEAQALADEKVAVAQQTLALKQAEIKEETDARLASANAAGPLAEAAQQQRILEQEELVAVRQAELKAKQLDTEVRRPADAERYRQVQIAEAAKAAAFLAAEAELARRRADAQAVELEGAAQAAAVRAQGEAEASATLAKAEAYKQFNDAAVLDRMLATLPEVARELAAPYGQIKDLTVISNDGAGKLSQSVTTNLAETLSMLKSLTGVDLADLARNVASEHKDGSRSAASENLIEASALSANGETHR</sequence>
<feature type="domain" description="Band 7" evidence="6">
    <location>
        <begin position="22"/>
        <end position="188"/>
    </location>
</feature>
<evidence type="ECO:0000256" key="3">
    <source>
        <dbReference type="ARBA" id="ARBA00023136"/>
    </source>
</evidence>
<dbReference type="SUPFAM" id="SSF117892">
    <property type="entry name" value="Band 7/SPFH domain"/>
    <property type="match status" value="1"/>
</dbReference>
<dbReference type="Pfam" id="PF15975">
    <property type="entry name" value="Flot"/>
    <property type="match status" value="1"/>
</dbReference>
<dbReference type="Pfam" id="PF01145">
    <property type="entry name" value="Band_7"/>
    <property type="match status" value="1"/>
</dbReference>
<name>A0ABQ5MX72_9MICC</name>
<dbReference type="EMBL" id="BRVS01000019">
    <property type="protein sequence ID" value="GLB68587.1"/>
    <property type="molecule type" value="Genomic_DNA"/>
</dbReference>
<organism evidence="7 8">
    <name type="scientific">Arthrobacter mangrovi</name>
    <dbReference type="NCBI Taxonomy" id="2966350"/>
    <lineage>
        <taxon>Bacteria</taxon>
        <taxon>Bacillati</taxon>
        <taxon>Actinomycetota</taxon>
        <taxon>Actinomycetes</taxon>
        <taxon>Micrococcales</taxon>
        <taxon>Micrococcaceae</taxon>
        <taxon>Arthrobacter</taxon>
    </lineage>
</organism>
<dbReference type="InterPro" id="IPR027705">
    <property type="entry name" value="Flotillin_fam"/>
</dbReference>
<gene>
    <name evidence="7" type="ORF">AHIS1636_30290</name>
</gene>
<keyword evidence="8" id="KW-1185">Reference proteome</keyword>
<evidence type="ECO:0000259" key="6">
    <source>
        <dbReference type="SMART" id="SM00244"/>
    </source>
</evidence>
<comment type="caution">
    <text evidence="7">The sequence shown here is derived from an EMBL/GenBank/DDBJ whole genome shotgun (WGS) entry which is preliminary data.</text>
</comment>
<reference evidence="7 8" key="1">
    <citation type="journal article" date="2023" name="Int. J. Syst. Evol. Microbiol.">
        <title>Arthrobacter mangrovi sp. nov., an actinobacterium isolated from the rhizosphere of a mangrove.</title>
        <authorList>
            <person name="Hamada M."/>
            <person name="Saitou S."/>
            <person name="Enomoto N."/>
            <person name="Nanri K."/>
            <person name="Hidaka K."/>
            <person name="Miura T."/>
            <person name="Tamura T."/>
        </authorList>
    </citation>
    <scope>NUCLEOTIDE SEQUENCE [LARGE SCALE GENOMIC DNA]</scope>
    <source>
        <strain evidence="7 8">NBRC 112813</strain>
    </source>
</reference>
<protein>
    <submittedName>
        <fullName evidence="7">Flotillin</fullName>
    </submittedName>
</protein>
<evidence type="ECO:0000313" key="8">
    <source>
        <dbReference type="Proteomes" id="UP001209654"/>
    </source>
</evidence>
<evidence type="ECO:0000256" key="5">
    <source>
        <dbReference type="SAM" id="Phobius"/>
    </source>
</evidence>
<dbReference type="InterPro" id="IPR036013">
    <property type="entry name" value="Band_7/SPFH_dom_sf"/>
</dbReference>
<dbReference type="SMART" id="SM00244">
    <property type="entry name" value="PHB"/>
    <property type="match status" value="1"/>
</dbReference>
<feature type="region of interest" description="Disordered" evidence="4">
    <location>
        <begin position="428"/>
        <end position="454"/>
    </location>
</feature>
<keyword evidence="5" id="KW-0812">Transmembrane</keyword>
<evidence type="ECO:0000256" key="4">
    <source>
        <dbReference type="SAM" id="MobiDB-lite"/>
    </source>
</evidence>
<keyword evidence="3 5" id="KW-0472">Membrane</keyword>
<dbReference type="PANTHER" id="PTHR13806:SF46">
    <property type="entry name" value="FLOTILLIN-1-RELATED"/>
    <property type="match status" value="1"/>
</dbReference>
<accession>A0ABQ5MX72</accession>
<feature type="transmembrane region" description="Helical" evidence="5">
    <location>
        <begin position="6"/>
        <end position="24"/>
    </location>
</feature>
<dbReference type="PANTHER" id="PTHR13806">
    <property type="entry name" value="FLOTILLIN-RELATED"/>
    <property type="match status" value="1"/>
</dbReference>
<evidence type="ECO:0000256" key="2">
    <source>
        <dbReference type="ARBA" id="ARBA00007161"/>
    </source>
</evidence>
<dbReference type="InterPro" id="IPR001107">
    <property type="entry name" value="Band_7"/>
</dbReference>
<evidence type="ECO:0000313" key="7">
    <source>
        <dbReference type="EMBL" id="GLB68587.1"/>
    </source>
</evidence>
<comment type="subcellular location">
    <subcellularLocation>
        <location evidence="1">Membrane</location>
    </subcellularLocation>
</comment>
<keyword evidence="5" id="KW-1133">Transmembrane helix</keyword>
<comment type="similarity">
    <text evidence="2">Belongs to the band 7/mec-2 family. Flotillin subfamily.</text>
</comment>
<proteinExistence type="inferred from homology"/>
<dbReference type="InterPro" id="IPR031905">
    <property type="entry name" value="Flotillin_C"/>
</dbReference>